<comment type="caution">
    <text evidence="9">The sequence shown here is derived from an EMBL/GenBank/DDBJ whole genome shotgun (WGS) entry which is preliminary data.</text>
</comment>
<feature type="transmembrane region" description="Helical" evidence="7">
    <location>
        <begin position="450"/>
        <end position="471"/>
    </location>
</feature>
<dbReference type="CDD" id="cd17335">
    <property type="entry name" value="MFS_MFSD6"/>
    <property type="match status" value="1"/>
</dbReference>
<dbReference type="AlphaFoldDB" id="A0A482XE26"/>
<feature type="transmembrane region" description="Helical" evidence="7">
    <location>
        <begin position="285"/>
        <end position="308"/>
    </location>
</feature>
<reference evidence="9 10" key="1">
    <citation type="journal article" date="2017" name="Gigascience">
        <title>Genome sequence of the small brown planthopper, Laodelphax striatellus.</title>
        <authorList>
            <person name="Zhu J."/>
            <person name="Jiang F."/>
            <person name="Wang X."/>
            <person name="Yang P."/>
            <person name="Bao Y."/>
            <person name="Zhao W."/>
            <person name="Wang W."/>
            <person name="Lu H."/>
            <person name="Wang Q."/>
            <person name="Cui N."/>
            <person name="Li J."/>
            <person name="Chen X."/>
            <person name="Luo L."/>
            <person name="Yu J."/>
            <person name="Kang L."/>
            <person name="Cui F."/>
        </authorList>
    </citation>
    <scope>NUCLEOTIDE SEQUENCE [LARGE SCALE GENOMIC DNA]</scope>
    <source>
        <strain evidence="9">Lst14</strain>
    </source>
</reference>
<organism evidence="9 10">
    <name type="scientific">Laodelphax striatellus</name>
    <name type="common">Small brown planthopper</name>
    <name type="synonym">Delphax striatella</name>
    <dbReference type="NCBI Taxonomy" id="195883"/>
    <lineage>
        <taxon>Eukaryota</taxon>
        <taxon>Metazoa</taxon>
        <taxon>Ecdysozoa</taxon>
        <taxon>Arthropoda</taxon>
        <taxon>Hexapoda</taxon>
        <taxon>Insecta</taxon>
        <taxon>Pterygota</taxon>
        <taxon>Neoptera</taxon>
        <taxon>Paraneoptera</taxon>
        <taxon>Hemiptera</taxon>
        <taxon>Auchenorrhyncha</taxon>
        <taxon>Fulgoroidea</taxon>
        <taxon>Delphacidae</taxon>
        <taxon>Criomorphinae</taxon>
        <taxon>Laodelphax</taxon>
    </lineage>
</organism>
<feature type="transmembrane region" description="Helical" evidence="7">
    <location>
        <begin position="211"/>
        <end position="228"/>
    </location>
</feature>
<keyword evidence="4 7" id="KW-1133">Transmembrane helix</keyword>
<evidence type="ECO:0000256" key="2">
    <source>
        <dbReference type="ARBA" id="ARBA00005241"/>
    </source>
</evidence>
<feature type="compositionally biased region" description="Basic and acidic residues" evidence="6">
    <location>
        <begin position="487"/>
        <end position="496"/>
    </location>
</feature>
<evidence type="ECO:0000256" key="1">
    <source>
        <dbReference type="ARBA" id="ARBA00004141"/>
    </source>
</evidence>
<protein>
    <recommendedName>
        <fullName evidence="8">Major facilitator superfamily associated domain-containing protein</fullName>
    </recommendedName>
</protein>
<feature type="region of interest" description="Disordered" evidence="6">
    <location>
        <begin position="476"/>
        <end position="503"/>
    </location>
</feature>
<keyword evidence="3 7" id="KW-0812">Transmembrane</keyword>
<gene>
    <name evidence="9" type="ORF">LSTR_LSTR006750</name>
</gene>
<dbReference type="SUPFAM" id="SSF103473">
    <property type="entry name" value="MFS general substrate transporter"/>
    <property type="match status" value="1"/>
</dbReference>
<evidence type="ECO:0000256" key="5">
    <source>
        <dbReference type="ARBA" id="ARBA00023136"/>
    </source>
</evidence>
<accession>A0A482XE26</accession>
<evidence type="ECO:0000313" key="10">
    <source>
        <dbReference type="Proteomes" id="UP000291343"/>
    </source>
</evidence>
<evidence type="ECO:0000256" key="3">
    <source>
        <dbReference type="ARBA" id="ARBA00022692"/>
    </source>
</evidence>
<sequence>MAIDRKLLPVKAHFFFLMAGMGPVLPFLPVFGKQLGISEVVMGIITSILPIMFLLAKPVFGFFFDVFHGARKALFLALLMSTTVFFVMLTSLPLPAEHAPCSGYLFCQNQTERMNETTCKIVCAGPLNDSDISVCEKLFPECSESCNFNCLPRPSETDGNTQFYKGMIFWLYVVFMSLGSIGFNVINSISDTVCFDVLGEGQEKKYGNQRVWGTIGFGIFALLGGYAVDVYSGDSGIKDYTPAFSIALVCMICDVLCCFSLKLPPLPRSENIVKDLFELSKNPHVAVFLVFTVFVGICDSFIIYYLFWFLEDLAIEHNYTENIKLLEGITIAAETLGAEVIFFIFSGKILSRIGYGYCLSVCFFAYGVRLGLLSLLQNPWWVIPIELAMQGPTYALCYTTIVAYASAISPPGTSATTQGLVAGLDDGLGYALGSLSGGFLYKWLKGNNALRVYSALAFICSLAHTVLYLMFRHPSQEATSKPSGDAVEYKSPELARETTVVAS</sequence>
<dbReference type="Pfam" id="PF12832">
    <property type="entry name" value="MFS_1_like"/>
    <property type="match status" value="1"/>
</dbReference>
<proteinExistence type="inferred from homology"/>
<feature type="transmembrane region" description="Helical" evidence="7">
    <location>
        <begin position="328"/>
        <end position="345"/>
    </location>
</feature>
<dbReference type="Gene3D" id="1.20.1250.20">
    <property type="entry name" value="MFS general substrate transporter like domains"/>
    <property type="match status" value="3"/>
</dbReference>
<feature type="transmembrane region" description="Helical" evidence="7">
    <location>
        <begin position="357"/>
        <end position="376"/>
    </location>
</feature>
<dbReference type="InterPro" id="IPR036259">
    <property type="entry name" value="MFS_trans_sf"/>
</dbReference>
<dbReference type="EMBL" id="QKKF02011937">
    <property type="protein sequence ID" value="RZF43942.1"/>
    <property type="molecule type" value="Genomic_DNA"/>
</dbReference>
<evidence type="ECO:0000256" key="6">
    <source>
        <dbReference type="SAM" id="MobiDB-lite"/>
    </source>
</evidence>
<feature type="transmembrane region" description="Helical" evidence="7">
    <location>
        <begin position="240"/>
        <end position="264"/>
    </location>
</feature>
<feature type="transmembrane region" description="Helical" evidence="7">
    <location>
        <begin position="74"/>
        <end position="94"/>
    </location>
</feature>
<feature type="transmembrane region" description="Helical" evidence="7">
    <location>
        <begin position="169"/>
        <end position="190"/>
    </location>
</feature>
<dbReference type="FunCoup" id="A0A482XE26">
    <property type="interactions" value="41"/>
</dbReference>
<evidence type="ECO:0000259" key="8">
    <source>
        <dbReference type="Pfam" id="PF12832"/>
    </source>
</evidence>
<keyword evidence="10" id="KW-1185">Reference proteome</keyword>
<feature type="transmembrane region" description="Helical" evidence="7">
    <location>
        <begin position="44"/>
        <end position="67"/>
    </location>
</feature>
<comment type="similarity">
    <text evidence="2">Belongs to the major facilitator superfamily. MFSD6 family.</text>
</comment>
<comment type="subcellular location">
    <subcellularLocation>
        <location evidence="1">Membrane</location>
        <topology evidence="1">Multi-pass membrane protein</topology>
    </subcellularLocation>
</comment>
<dbReference type="InterPro" id="IPR024989">
    <property type="entry name" value="MFS_assoc_dom"/>
</dbReference>
<dbReference type="InterPro" id="IPR051717">
    <property type="entry name" value="MFS_MFSD6"/>
</dbReference>
<evidence type="ECO:0000256" key="7">
    <source>
        <dbReference type="SAM" id="Phobius"/>
    </source>
</evidence>
<dbReference type="InParanoid" id="A0A482XE26"/>
<feature type="domain" description="Major facilitator superfamily associated" evidence="8">
    <location>
        <begin position="10"/>
        <end position="445"/>
    </location>
</feature>
<feature type="transmembrane region" description="Helical" evidence="7">
    <location>
        <begin position="12"/>
        <end position="32"/>
    </location>
</feature>
<dbReference type="PANTHER" id="PTHR16172">
    <property type="entry name" value="MAJOR FACILITATOR SUPERFAMILY DOMAIN-CONTAINING PROTEIN 6-LIKE"/>
    <property type="match status" value="1"/>
</dbReference>
<dbReference type="Proteomes" id="UP000291343">
    <property type="component" value="Unassembled WGS sequence"/>
</dbReference>
<evidence type="ECO:0000313" key="9">
    <source>
        <dbReference type="EMBL" id="RZF43942.1"/>
    </source>
</evidence>
<dbReference type="GO" id="GO:0016020">
    <property type="term" value="C:membrane"/>
    <property type="evidence" value="ECO:0007669"/>
    <property type="project" value="UniProtKB-SubCell"/>
</dbReference>
<keyword evidence="5 7" id="KW-0472">Membrane</keyword>
<name>A0A482XE26_LAOST</name>
<dbReference type="OrthoDB" id="10029266at2759"/>
<dbReference type="PANTHER" id="PTHR16172:SF37">
    <property type="entry name" value="RE36877P"/>
    <property type="match status" value="1"/>
</dbReference>
<evidence type="ECO:0000256" key="4">
    <source>
        <dbReference type="ARBA" id="ARBA00022989"/>
    </source>
</evidence>